<dbReference type="InterPro" id="IPR001330">
    <property type="entry name" value="Prenyltrans"/>
</dbReference>
<dbReference type="PANTHER" id="PTHR11774">
    <property type="entry name" value="GERANYLGERANYL TRANSFERASE TYPE BETA SUBUNIT"/>
    <property type="match status" value="1"/>
</dbReference>
<evidence type="ECO:0000313" key="13">
    <source>
        <dbReference type="WBParaSite" id="GPUH_0000627901-mRNA-1"/>
    </source>
</evidence>
<dbReference type="InterPro" id="IPR045089">
    <property type="entry name" value="PGGT1B-like"/>
</dbReference>
<keyword evidence="6" id="KW-0677">Repeat</keyword>
<dbReference type="Pfam" id="PF00432">
    <property type="entry name" value="Prenyltrans"/>
    <property type="match status" value="1"/>
</dbReference>
<dbReference type="OrthoDB" id="5428259at2759"/>
<keyword evidence="7" id="KW-0862">Zinc</keyword>
<dbReference type="AlphaFoldDB" id="A0A183DC29"/>
<dbReference type="Proteomes" id="UP000271098">
    <property type="component" value="Unassembled WGS sequence"/>
</dbReference>
<comment type="similarity">
    <text evidence="2">Belongs to the protein prenyltransferase subunit beta family.</text>
</comment>
<evidence type="ECO:0000256" key="3">
    <source>
        <dbReference type="ARBA" id="ARBA00022602"/>
    </source>
</evidence>
<evidence type="ECO:0000256" key="5">
    <source>
        <dbReference type="ARBA" id="ARBA00022723"/>
    </source>
</evidence>
<keyword evidence="5" id="KW-0479">Metal-binding</keyword>
<evidence type="ECO:0000256" key="7">
    <source>
        <dbReference type="ARBA" id="ARBA00022833"/>
    </source>
</evidence>
<evidence type="ECO:0000256" key="4">
    <source>
        <dbReference type="ARBA" id="ARBA00022679"/>
    </source>
</evidence>
<evidence type="ECO:0000313" key="12">
    <source>
        <dbReference type="Proteomes" id="UP000271098"/>
    </source>
</evidence>
<sequence length="136" mass="14831">MVMLGKLNEIDINAVASYVKSRQNKDGSFGGDEYNEVDTRFSFCALATLHLIGRLEDTVDVEAAVDFVLQCYNFDGGFGTRPGSESHAGQVYCCLGSLAIADCLGMIDKERTARWLAERQCPSGGLNGKLFLFCSQ</sequence>
<evidence type="ECO:0000313" key="11">
    <source>
        <dbReference type="EMBL" id="VDK54084.1"/>
    </source>
</evidence>
<keyword evidence="4" id="KW-0808">Transferase</keyword>
<evidence type="ECO:0000256" key="8">
    <source>
        <dbReference type="ARBA" id="ARBA00030816"/>
    </source>
</evidence>
<keyword evidence="3" id="KW-0637">Prenyltransferase</keyword>
<dbReference type="InterPro" id="IPR008930">
    <property type="entry name" value="Terpenoid_cyclase/PrenylTrfase"/>
</dbReference>
<reference evidence="11 12" key="2">
    <citation type="submission" date="2018-11" db="EMBL/GenBank/DDBJ databases">
        <authorList>
            <consortium name="Pathogen Informatics"/>
        </authorList>
    </citation>
    <scope>NUCLEOTIDE SEQUENCE [LARGE SCALE GENOMIC DNA]</scope>
</reference>
<dbReference type="GO" id="GO:0046872">
    <property type="term" value="F:metal ion binding"/>
    <property type="evidence" value="ECO:0007669"/>
    <property type="project" value="UniProtKB-KW"/>
</dbReference>
<protein>
    <recommendedName>
        <fullName evidence="8">Geranylgeranyl transferase type II subunit beta</fullName>
    </recommendedName>
    <alternativeName>
        <fullName evidence="9">Type II protein geranyl-geranyltransferase subunit beta</fullName>
    </alternativeName>
</protein>
<evidence type="ECO:0000256" key="1">
    <source>
        <dbReference type="ARBA" id="ARBA00001947"/>
    </source>
</evidence>
<proteinExistence type="inferred from homology"/>
<reference evidence="13" key="1">
    <citation type="submission" date="2016-06" db="UniProtKB">
        <authorList>
            <consortium name="WormBaseParasite"/>
        </authorList>
    </citation>
    <scope>IDENTIFICATION</scope>
</reference>
<feature type="domain" description="Prenyltransferase alpha-alpha toroid" evidence="10">
    <location>
        <begin position="3"/>
        <end position="129"/>
    </location>
</feature>
<comment type="cofactor">
    <cofactor evidence="1">
        <name>Zn(2+)</name>
        <dbReference type="ChEBI" id="CHEBI:29105"/>
    </cofactor>
</comment>
<name>A0A183DC29_9BILA</name>
<dbReference type="WBParaSite" id="GPUH_0000627901-mRNA-1">
    <property type="protein sequence ID" value="GPUH_0000627901-mRNA-1"/>
    <property type="gene ID" value="GPUH_0000627901"/>
</dbReference>
<evidence type="ECO:0000259" key="10">
    <source>
        <dbReference type="Pfam" id="PF00432"/>
    </source>
</evidence>
<dbReference type="PANTHER" id="PTHR11774:SF11">
    <property type="entry name" value="GERANYLGERANYL TRANSFERASE TYPE-2 SUBUNIT BETA"/>
    <property type="match status" value="1"/>
</dbReference>
<evidence type="ECO:0000256" key="2">
    <source>
        <dbReference type="ARBA" id="ARBA00010497"/>
    </source>
</evidence>
<evidence type="ECO:0000256" key="6">
    <source>
        <dbReference type="ARBA" id="ARBA00022737"/>
    </source>
</evidence>
<evidence type="ECO:0000256" key="9">
    <source>
        <dbReference type="ARBA" id="ARBA00032766"/>
    </source>
</evidence>
<keyword evidence="12" id="KW-1185">Reference proteome</keyword>
<dbReference type="EMBL" id="UYRT01014520">
    <property type="protein sequence ID" value="VDK54084.1"/>
    <property type="molecule type" value="Genomic_DNA"/>
</dbReference>
<gene>
    <name evidence="11" type="ORF">GPUH_LOCUS6272</name>
</gene>
<dbReference type="Gene3D" id="1.50.10.20">
    <property type="match status" value="1"/>
</dbReference>
<dbReference type="GO" id="GO:0005968">
    <property type="term" value="C:Rab-protein geranylgeranyltransferase complex"/>
    <property type="evidence" value="ECO:0007669"/>
    <property type="project" value="TreeGrafter"/>
</dbReference>
<dbReference type="SUPFAM" id="SSF48239">
    <property type="entry name" value="Terpenoid cyclases/Protein prenyltransferases"/>
    <property type="match status" value="1"/>
</dbReference>
<organism evidence="13">
    <name type="scientific">Gongylonema pulchrum</name>
    <dbReference type="NCBI Taxonomy" id="637853"/>
    <lineage>
        <taxon>Eukaryota</taxon>
        <taxon>Metazoa</taxon>
        <taxon>Ecdysozoa</taxon>
        <taxon>Nematoda</taxon>
        <taxon>Chromadorea</taxon>
        <taxon>Rhabditida</taxon>
        <taxon>Spirurina</taxon>
        <taxon>Spiruromorpha</taxon>
        <taxon>Spiruroidea</taxon>
        <taxon>Gongylonematidae</taxon>
        <taxon>Gongylonema</taxon>
    </lineage>
</organism>
<accession>A0A183DC29</accession>
<dbReference type="GO" id="GO:0004663">
    <property type="term" value="F:Rab geranylgeranyltransferase activity"/>
    <property type="evidence" value="ECO:0007669"/>
    <property type="project" value="TreeGrafter"/>
</dbReference>